<reference evidence="1 2" key="1">
    <citation type="submission" date="2019-03" db="EMBL/GenBank/DDBJ databases">
        <title>Genomic Encyclopedia of Type Strains, Phase IV (KMG-IV): sequencing the most valuable type-strain genomes for metagenomic binning, comparative biology and taxonomic classification.</title>
        <authorList>
            <person name="Goeker M."/>
        </authorList>
    </citation>
    <scope>NUCLEOTIDE SEQUENCE [LARGE SCALE GENOMIC DNA]</scope>
    <source>
        <strain evidence="1 2">DSM 13575</strain>
    </source>
</reference>
<comment type="caution">
    <text evidence="1">The sequence shown here is derived from an EMBL/GenBank/DDBJ whole genome shotgun (WGS) entry which is preliminary data.</text>
</comment>
<protein>
    <submittedName>
        <fullName evidence="1">Uncharacterized protein</fullName>
    </submittedName>
</protein>
<organism evidence="1 2">
    <name type="scientific">Petrotoga sibirica</name>
    <dbReference type="NCBI Taxonomy" id="156202"/>
    <lineage>
        <taxon>Bacteria</taxon>
        <taxon>Thermotogati</taxon>
        <taxon>Thermotogota</taxon>
        <taxon>Thermotogae</taxon>
        <taxon>Petrotogales</taxon>
        <taxon>Petrotogaceae</taxon>
        <taxon>Petrotoga</taxon>
    </lineage>
</organism>
<gene>
    <name evidence="1" type="ORF">C8D74_1277</name>
</gene>
<sequence>MKAGDFKKTVLDNLQLNIQNGSRASMADYKKALDKILDIADEAEIPIEEIEDQLRYVQAEPEDCAESLTNVFARGLLEWYLEEPGRIYFLEGAVKELGAQDGFSILSKGQYLYWVEVLLEVTEKGLEEIEEPDLINMDLTETDSELVDLEEIAETDWDDTDLLEAVLEDLNLEETPEIDTEDQNNKEIKN</sequence>
<name>A0A4R8EGK8_9BACT</name>
<evidence type="ECO:0000313" key="1">
    <source>
        <dbReference type="EMBL" id="TDX09638.1"/>
    </source>
</evidence>
<dbReference type="EMBL" id="SODZ01000027">
    <property type="protein sequence ID" value="TDX09638.1"/>
    <property type="molecule type" value="Genomic_DNA"/>
</dbReference>
<keyword evidence="2" id="KW-1185">Reference proteome</keyword>
<dbReference type="RefSeq" id="WP_012209109.1">
    <property type="nucleotide sequence ID" value="NZ_SODZ01000027.1"/>
</dbReference>
<dbReference type="AlphaFoldDB" id="A0A4R8EGK8"/>
<proteinExistence type="predicted"/>
<dbReference type="Proteomes" id="UP000294817">
    <property type="component" value="Unassembled WGS sequence"/>
</dbReference>
<evidence type="ECO:0000313" key="2">
    <source>
        <dbReference type="Proteomes" id="UP000294817"/>
    </source>
</evidence>
<accession>A0A4R8EGK8</accession>